<gene>
    <name evidence="2" type="ORF">JMJ55_02630</name>
</gene>
<name>A0ABS1UXL0_9PROT</name>
<evidence type="ECO:0000313" key="3">
    <source>
        <dbReference type="Proteomes" id="UP000606490"/>
    </source>
</evidence>
<proteinExistence type="predicted"/>
<dbReference type="PIRSF" id="PIRSF012641">
    <property type="entry name" value="UCP012641"/>
    <property type="match status" value="1"/>
</dbReference>
<evidence type="ECO:0000259" key="1">
    <source>
        <dbReference type="Pfam" id="PF10005"/>
    </source>
</evidence>
<evidence type="ECO:0000313" key="2">
    <source>
        <dbReference type="EMBL" id="MBL6454202.1"/>
    </source>
</evidence>
<organism evidence="2 3">
    <name type="scientific">Belnapia mucosa</name>
    <dbReference type="NCBI Taxonomy" id="2804532"/>
    <lineage>
        <taxon>Bacteria</taxon>
        <taxon>Pseudomonadati</taxon>
        <taxon>Pseudomonadota</taxon>
        <taxon>Alphaproteobacteria</taxon>
        <taxon>Acetobacterales</taxon>
        <taxon>Roseomonadaceae</taxon>
        <taxon>Belnapia</taxon>
    </lineage>
</organism>
<dbReference type="Proteomes" id="UP000606490">
    <property type="component" value="Unassembled WGS sequence"/>
</dbReference>
<comment type="caution">
    <text evidence="2">The sequence shown here is derived from an EMBL/GenBank/DDBJ whole genome shotgun (WGS) entry which is preliminary data.</text>
</comment>
<dbReference type="Gene3D" id="3.40.390.70">
    <property type="match status" value="1"/>
</dbReference>
<feature type="domain" description="Zinc-ribbon" evidence="1">
    <location>
        <begin position="3"/>
        <end position="100"/>
    </location>
</feature>
<dbReference type="Pfam" id="PF15887">
    <property type="entry name" value="Peptidase_Mx"/>
    <property type="match status" value="1"/>
</dbReference>
<dbReference type="InterPro" id="IPR011201">
    <property type="entry name" value="Zinc-ribbon_6_bact"/>
</dbReference>
<dbReference type="RefSeq" id="WP_202823926.1">
    <property type="nucleotide sequence ID" value="NZ_JAEUXJ010000001.1"/>
</dbReference>
<protein>
    <submittedName>
        <fullName evidence="2">Zinc-binding peptidase</fullName>
    </submittedName>
</protein>
<accession>A0ABS1UXL0</accession>
<sequence>MKLFRCQACSQVLYFENIRCERSHHTLGYMPERFELSALEEDGAAEAGGAVLWQPLAEPEARVRLCANAQCEACNWLIPAESEEQFCDTCRHNRTVPDLTVPENLMAWRRWQSALHRLVYTLRRLGLAVPNRVDAPDHGLVFDVLADPPDGPKVLTGHDEGIITLALSEADDAERERRRTTMGEPYRTLLGHVRHEVGHYYWNLLVRDAGRLEECRAVFGDDSQDYGEALKAHYANGAPADWQDAFVSAYATAHPWEDFAETWAHYLHIVDTLEMAAAFGIRVRPRLPKTPAGTGLPAAEIDFDPYGPIGIEELIENWLPLTYAANSLNRCMGAADLYPFVLSAPAIAKLGYIHHLVRTSRLEAKSGNALQPLGEG</sequence>
<dbReference type="InterPro" id="IPR031321">
    <property type="entry name" value="UCP012641"/>
</dbReference>
<reference evidence="2 3" key="1">
    <citation type="submission" date="2021-01" db="EMBL/GenBank/DDBJ databases">
        <title>Belnapia mucosa sp. nov. and Belnapia arida sp. nov., isolated from the Tabernas Desert (Almeria, Spain).</title>
        <authorList>
            <person name="Molina-Menor E."/>
            <person name="Vidal-Verdu A."/>
            <person name="Calonge A."/>
            <person name="Satari L."/>
            <person name="Pereto Magraner J."/>
            <person name="Porcar Miralles M."/>
        </authorList>
    </citation>
    <scope>NUCLEOTIDE SEQUENCE [LARGE SCALE GENOMIC DNA]</scope>
    <source>
        <strain evidence="2 3">T6</strain>
    </source>
</reference>
<keyword evidence="3" id="KW-1185">Reference proteome</keyword>
<dbReference type="EMBL" id="JAEUXJ010000001">
    <property type="protein sequence ID" value="MBL6454202.1"/>
    <property type="molecule type" value="Genomic_DNA"/>
</dbReference>
<dbReference type="Pfam" id="PF10005">
    <property type="entry name" value="Zn_ribbon_DZR_6"/>
    <property type="match status" value="1"/>
</dbReference>